<evidence type="ECO:0000313" key="4">
    <source>
        <dbReference type="Proteomes" id="UP000008022"/>
    </source>
</evidence>
<sequence>MSNTPTTTILDRNSFHPHISSGTPCVNESPLKRRPLWHRDHSGEHVSTAQLRRPRRRRTASLAAGGGGREPPASSPRDPRKRIASKEDLHGQMMKRKKWRLQLSNLPEDILCTIVSKLPLREAARTSILSSQWNRTWCSHTNLNLSYRSIMSRRYIERDIRPEGRKLNAEEFIRRVDAILQQHNGGGVEKIEVIGLLENENAYHINGWVNFAIKSKTKQLVLDFRSFHWPIDEPYNFAFQIFDAANMENLQSLKLGSISLKPPADFKGFQNLKRLKLLDVGITDEDLQLLLSNCNCLEFLGIYCCKLITSLRTTHLSTQLKHLYVYECPCLKEIELNSGLTTLEYIGPLIPLAPPGIYVLTNLRIKSWDISDSLQYIFTELPSTLPRLEMLTLQCRELERITLPDKPIKFIYLKHLRLELAFSGLRKWDADILDFACILEAAPLMEKLEFHMWMNCRDHLRYRKAHGKLRTLPPCPHYHLKEVNIAGFYGQKDQLELAHHILRNSVVLQAMNIDPRPIAACDPSRMAILEAFNFVDGSKVAMKYLCKADHRNVVHVSDVSRKDVENVPAYRLVSPFWIEFDKTKRSGLLIR</sequence>
<dbReference type="InterPro" id="IPR036047">
    <property type="entry name" value="F-box-like_dom_sf"/>
</dbReference>
<name>A0A0E0Q4E2_ORYRU</name>
<dbReference type="Pfam" id="PF00646">
    <property type="entry name" value="F-box"/>
    <property type="match status" value="1"/>
</dbReference>
<feature type="domain" description="F-box" evidence="2">
    <location>
        <begin position="100"/>
        <end position="150"/>
    </location>
</feature>
<dbReference type="eggNOG" id="ENOG502RYMX">
    <property type="taxonomic scope" value="Eukaryota"/>
</dbReference>
<keyword evidence="4" id="KW-1185">Reference proteome</keyword>
<dbReference type="InterPro" id="IPR053781">
    <property type="entry name" value="F-box_AtFBL13-like"/>
</dbReference>
<dbReference type="HOGENOM" id="CLU_010721_3_5_1"/>
<feature type="compositionally biased region" description="Polar residues" evidence="1">
    <location>
        <begin position="1"/>
        <end position="11"/>
    </location>
</feature>
<dbReference type="InterPro" id="IPR032675">
    <property type="entry name" value="LRR_dom_sf"/>
</dbReference>
<organism evidence="3 4">
    <name type="scientific">Oryza rufipogon</name>
    <name type="common">Brownbeard rice</name>
    <name type="synonym">Asian wild rice</name>
    <dbReference type="NCBI Taxonomy" id="4529"/>
    <lineage>
        <taxon>Eukaryota</taxon>
        <taxon>Viridiplantae</taxon>
        <taxon>Streptophyta</taxon>
        <taxon>Embryophyta</taxon>
        <taxon>Tracheophyta</taxon>
        <taxon>Spermatophyta</taxon>
        <taxon>Magnoliopsida</taxon>
        <taxon>Liliopsida</taxon>
        <taxon>Poales</taxon>
        <taxon>Poaceae</taxon>
        <taxon>BOP clade</taxon>
        <taxon>Oryzoideae</taxon>
        <taxon>Oryzeae</taxon>
        <taxon>Oryzinae</taxon>
        <taxon>Oryza</taxon>
    </lineage>
</organism>
<dbReference type="InterPro" id="IPR055357">
    <property type="entry name" value="LRR_At1g61320_AtMIF1"/>
</dbReference>
<reference evidence="4" key="1">
    <citation type="submission" date="2013-06" db="EMBL/GenBank/DDBJ databases">
        <authorList>
            <person name="Zhao Q."/>
        </authorList>
    </citation>
    <scope>NUCLEOTIDE SEQUENCE</scope>
    <source>
        <strain evidence="4">cv. W1943</strain>
    </source>
</reference>
<reference evidence="3" key="2">
    <citation type="submission" date="2015-06" db="UniProtKB">
        <authorList>
            <consortium name="EnsemblPlants"/>
        </authorList>
    </citation>
    <scope>IDENTIFICATION</scope>
</reference>
<dbReference type="SUPFAM" id="SSF52047">
    <property type="entry name" value="RNI-like"/>
    <property type="match status" value="1"/>
</dbReference>
<feature type="region of interest" description="Disordered" evidence="1">
    <location>
        <begin position="1"/>
        <end position="91"/>
    </location>
</feature>
<accession>A0A0E0Q4E2</accession>
<dbReference type="Proteomes" id="UP000008022">
    <property type="component" value="Unassembled WGS sequence"/>
</dbReference>
<dbReference type="InterPro" id="IPR053772">
    <property type="entry name" value="At1g61320/At1g61330-like"/>
</dbReference>
<dbReference type="EnsemblPlants" id="ORUFI07G03710.1">
    <property type="protein sequence ID" value="ORUFI07G03710.1"/>
    <property type="gene ID" value="ORUFI07G03710"/>
</dbReference>
<dbReference type="SUPFAM" id="SSF81383">
    <property type="entry name" value="F-box domain"/>
    <property type="match status" value="1"/>
</dbReference>
<proteinExistence type="predicted"/>
<dbReference type="PROSITE" id="PS50181">
    <property type="entry name" value="FBOX"/>
    <property type="match status" value="1"/>
</dbReference>
<dbReference type="PANTHER" id="PTHR34145:SF61">
    <property type="entry name" value="OS07G0161500 PROTEIN"/>
    <property type="match status" value="1"/>
</dbReference>
<dbReference type="AlphaFoldDB" id="A0A0E0Q4E2"/>
<protein>
    <recommendedName>
        <fullName evidence="2">F-box domain-containing protein</fullName>
    </recommendedName>
</protein>
<evidence type="ECO:0000259" key="2">
    <source>
        <dbReference type="PROSITE" id="PS50181"/>
    </source>
</evidence>
<dbReference type="STRING" id="4529.A0A0E0Q4E2"/>
<dbReference type="InterPro" id="IPR001810">
    <property type="entry name" value="F-box_dom"/>
</dbReference>
<dbReference type="Pfam" id="PF23622">
    <property type="entry name" value="LRR_At1g61320_AtMIF1"/>
    <property type="match status" value="1"/>
</dbReference>
<dbReference type="OMA" id="LRLEITF"/>
<dbReference type="PANTHER" id="PTHR34145">
    <property type="entry name" value="OS02G0105600 PROTEIN"/>
    <property type="match status" value="1"/>
</dbReference>
<dbReference type="Gramene" id="ORUFI07G03710.1">
    <property type="protein sequence ID" value="ORUFI07G03710.1"/>
    <property type="gene ID" value="ORUFI07G03710"/>
</dbReference>
<dbReference type="Gene3D" id="3.80.10.10">
    <property type="entry name" value="Ribonuclease Inhibitor"/>
    <property type="match status" value="1"/>
</dbReference>
<evidence type="ECO:0000256" key="1">
    <source>
        <dbReference type="SAM" id="MobiDB-lite"/>
    </source>
</evidence>
<dbReference type="CDD" id="cd22160">
    <property type="entry name" value="F-box_AtFBL13-like"/>
    <property type="match status" value="1"/>
</dbReference>
<evidence type="ECO:0000313" key="3">
    <source>
        <dbReference type="EnsemblPlants" id="ORUFI07G03710.1"/>
    </source>
</evidence>
<dbReference type="SMART" id="SM00256">
    <property type="entry name" value="FBOX"/>
    <property type="match status" value="1"/>
</dbReference>